<organism evidence="5 6">
    <name type="scientific">Tetrabaena socialis</name>
    <dbReference type="NCBI Taxonomy" id="47790"/>
    <lineage>
        <taxon>Eukaryota</taxon>
        <taxon>Viridiplantae</taxon>
        <taxon>Chlorophyta</taxon>
        <taxon>core chlorophytes</taxon>
        <taxon>Chlorophyceae</taxon>
        <taxon>CS clade</taxon>
        <taxon>Chlamydomonadales</taxon>
        <taxon>Tetrabaenaceae</taxon>
        <taxon>Tetrabaena</taxon>
    </lineage>
</organism>
<dbReference type="SUPFAM" id="SSF48403">
    <property type="entry name" value="Ankyrin repeat"/>
    <property type="match status" value="2"/>
</dbReference>
<evidence type="ECO:0000313" key="6">
    <source>
        <dbReference type="Proteomes" id="UP000236333"/>
    </source>
</evidence>
<evidence type="ECO:0000256" key="4">
    <source>
        <dbReference type="SAM" id="MobiDB-lite"/>
    </source>
</evidence>
<dbReference type="InterPro" id="IPR036770">
    <property type="entry name" value="Ankyrin_rpt-contain_sf"/>
</dbReference>
<proteinExistence type="predicted"/>
<dbReference type="Proteomes" id="UP000236333">
    <property type="component" value="Unassembled WGS sequence"/>
</dbReference>
<dbReference type="OrthoDB" id="549361at2759"/>
<dbReference type="PANTHER" id="PTHR24123:SF33">
    <property type="entry name" value="PROTEIN HOS4"/>
    <property type="match status" value="1"/>
</dbReference>
<dbReference type="EMBL" id="PGGS01000170">
    <property type="protein sequence ID" value="PNH07632.1"/>
    <property type="molecule type" value="Genomic_DNA"/>
</dbReference>
<keyword evidence="6" id="KW-1185">Reference proteome</keyword>
<sequence length="1340" mass="144096">MLLRRMPLRHICSGAAKGEVPEDDIGNTALHFSVSINHLRGIKKLLRYGMLASIRNKAGKTPLHTAMETGKVKASRIILEHSQTLRTPSPNLLDIRDAGGVSPLLAVVAAGRLKLAREVLALCKELRLDVDYDQRDKRGNSLLLYAAKWGWFDELDSWLGQVKAPQVVLNTLNKQGETILGHVLHFMASDLLSKKRGGALVAKLIGQGALAQLPAFQERVPPVNLVAAADDMAVYQLLLNKATLGQSVPAAQQLGVTPGSSKDALGRTPLHWAAAKGSRLVAVDLLDRGLKVYTRDKHSNTPLHLAAMRGQEALVQLLLEKADDKVKALLTPNKSGLSAYHLALKAGPSDKAQSNSLALMETLGELFTTAVIGRNKAVTDTPLMLAIQGHQERVVRAMLQKGLSPNEANVRGELPLARVMASATAITYDQDADIFGQLMAAGADMQGAGGTAHPLLAVCKNPFSKFAEMSVGVLTAHHGGKLDWDKRDDKGYTPLALAAFHDNAWLVRHLIDVVKVDPNDPAQRSSSTAPVVVGTTGSLCCTAPITELGTIEGQTPLMCAAKGASVSAIQLLLNRDADFRAVDSLGRTALQHAMHMDTGASLLAAAALLEAGALPDQGVSGSNGKPWKQCLDLVGESWAHRAVRYGRPDFLHLWASCGGSLQLLASTDDAADDMPGSELTVEEKGDFLDLMPRSVRNVLEEDDEEMVDDYQGEDSEKIGQEEDVEGGSAPGAADGGMEAMVSAAKAVGEGVEAGASSSDDDCAEDEDMATLIASGQVESHYAGPTPNMLLRWRRRGARWCVWDEFWVDRDALPDAELEDDPGWEDKYNCCDEGDMWIDEEDVEDEIWEGINAEQRKAADEARAQREQQRLRDELAGVPSSPAADDEGGGEAAAAAAAAAPIPQSLLDKISSGVAHKLFRRRLPNAVVPDAADLDDGTFATGSPSKWLRRKSGTSLGQPGAAWPHASGQSAEGPAPSVAGTSSPQPGAAGPVAEAREEGDYQMRLEDADDDDVASQDDTSVERQLRAAAAHQQSFASTDKYGRAGPDKSAVDNYDLADLERSRLTKSARNLSIASRKPSANEGRQAGGNKSMRASIRIANGKMMSGVQGEKLWANEPYYQPDNLFNGLPRYMDLTRTAEQPDSIVKQHLDDFAARATSYVVKDDAPLEGAELRARNIQFYHKSMSPVEYPLKIGKWTSFLRLSAKATEKARQRRPCKPGEKPKIRSKNPWFGLAELPSRPELALTSPLVYAVRLGRASCVAALVQLDPVLPNMPDAHGHTPLSYAMFQLAKDRHSKVLQAITDMLLAARPVVGQATVWNLQMLPRMKSELAALEAAAATKA</sequence>
<feature type="repeat" description="ANK" evidence="3">
    <location>
        <begin position="552"/>
        <end position="584"/>
    </location>
</feature>
<dbReference type="InterPro" id="IPR051165">
    <property type="entry name" value="Multifunctional_ANK_Repeat"/>
</dbReference>
<evidence type="ECO:0000256" key="1">
    <source>
        <dbReference type="ARBA" id="ARBA00022737"/>
    </source>
</evidence>
<accession>A0A2J8A519</accession>
<keyword evidence="2 3" id="KW-0040">ANK repeat</keyword>
<feature type="region of interest" description="Disordered" evidence="4">
    <location>
        <begin position="1067"/>
        <end position="1090"/>
    </location>
</feature>
<dbReference type="Pfam" id="PF12796">
    <property type="entry name" value="Ank_2"/>
    <property type="match status" value="3"/>
</dbReference>
<feature type="compositionally biased region" description="Acidic residues" evidence="4">
    <location>
        <begin position="700"/>
        <end position="713"/>
    </location>
</feature>
<protein>
    <submittedName>
        <fullName evidence="5">Serine/threonine-protein phosphatase 6 regulatory ankyrin repeat subunit C</fullName>
    </submittedName>
</protein>
<evidence type="ECO:0000256" key="2">
    <source>
        <dbReference type="ARBA" id="ARBA00023043"/>
    </source>
</evidence>
<evidence type="ECO:0000313" key="5">
    <source>
        <dbReference type="EMBL" id="PNH07632.1"/>
    </source>
</evidence>
<dbReference type="Gene3D" id="1.25.40.20">
    <property type="entry name" value="Ankyrin repeat-containing domain"/>
    <property type="match status" value="5"/>
</dbReference>
<dbReference type="SMART" id="SM00248">
    <property type="entry name" value="ANK"/>
    <property type="match status" value="11"/>
</dbReference>
<feature type="compositionally biased region" description="Basic and acidic residues" evidence="4">
    <location>
        <begin position="857"/>
        <end position="874"/>
    </location>
</feature>
<feature type="region of interest" description="Disordered" evidence="4">
    <location>
        <begin position="857"/>
        <end position="895"/>
    </location>
</feature>
<feature type="compositionally biased region" description="Basic and acidic residues" evidence="4">
    <location>
        <begin position="1039"/>
        <end position="1049"/>
    </location>
</feature>
<feature type="compositionally biased region" description="Basic and acidic residues" evidence="4">
    <location>
        <begin position="993"/>
        <end position="1005"/>
    </location>
</feature>
<keyword evidence="1" id="KW-0677">Repeat</keyword>
<feature type="repeat" description="ANK" evidence="3">
    <location>
        <begin position="58"/>
        <end position="90"/>
    </location>
</feature>
<comment type="caution">
    <text evidence="5">The sequence shown here is derived from an EMBL/GenBank/DDBJ whole genome shotgun (WGS) entry which is preliminary data.</text>
</comment>
<feature type="repeat" description="ANK" evidence="3">
    <location>
        <begin position="265"/>
        <end position="297"/>
    </location>
</feature>
<dbReference type="InterPro" id="IPR002110">
    <property type="entry name" value="Ankyrin_rpt"/>
</dbReference>
<feature type="repeat" description="ANK" evidence="3">
    <location>
        <begin position="298"/>
        <end position="324"/>
    </location>
</feature>
<feature type="region of interest" description="Disordered" evidence="4">
    <location>
        <begin position="698"/>
        <end position="730"/>
    </location>
</feature>
<gene>
    <name evidence="5" type="ORF">TSOC_005894</name>
</gene>
<dbReference type="PANTHER" id="PTHR24123">
    <property type="entry name" value="ANKYRIN REPEAT-CONTAINING"/>
    <property type="match status" value="1"/>
</dbReference>
<dbReference type="PROSITE" id="PS50297">
    <property type="entry name" value="ANK_REP_REGION"/>
    <property type="match status" value="4"/>
</dbReference>
<dbReference type="PROSITE" id="PS50088">
    <property type="entry name" value="ANK_REPEAT"/>
    <property type="match status" value="5"/>
</dbReference>
<feature type="region of interest" description="Disordered" evidence="4">
    <location>
        <begin position="930"/>
        <end position="1049"/>
    </location>
</feature>
<reference evidence="5 6" key="1">
    <citation type="journal article" date="2017" name="Mol. Biol. Evol.">
        <title>The 4-celled Tetrabaena socialis nuclear genome reveals the essential components for genetic control of cell number at the origin of multicellularity in the volvocine lineage.</title>
        <authorList>
            <person name="Featherston J."/>
            <person name="Arakaki Y."/>
            <person name="Hanschen E.R."/>
            <person name="Ferris P.J."/>
            <person name="Michod R.E."/>
            <person name="Olson B.J.S.C."/>
            <person name="Nozaki H."/>
            <person name="Durand P.M."/>
        </authorList>
    </citation>
    <scope>NUCLEOTIDE SEQUENCE [LARGE SCALE GENOMIC DNA]</scope>
    <source>
        <strain evidence="5 6">NIES-571</strain>
    </source>
</reference>
<name>A0A2J8A519_9CHLO</name>
<feature type="repeat" description="ANK" evidence="3">
    <location>
        <begin position="25"/>
        <end position="57"/>
    </location>
</feature>
<evidence type="ECO:0000256" key="3">
    <source>
        <dbReference type="PROSITE-ProRule" id="PRU00023"/>
    </source>
</evidence>